<feature type="compositionally biased region" description="Low complexity" evidence="1">
    <location>
        <begin position="44"/>
        <end position="55"/>
    </location>
</feature>
<evidence type="ECO:0000313" key="2">
    <source>
        <dbReference type="EMBL" id="CAC5413202.1"/>
    </source>
</evidence>
<evidence type="ECO:0000313" key="3">
    <source>
        <dbReference type="Proteomes" id="UP000507470"/>
    </source>
</evidence>
<keyword evidence="3" id="KW-1185">Reference proteome</keyword>
<feature type="compositionally biased region" description="Acidic residues" evidence="1">
    <location>
        <begin position="24"/>
        <end position="33"/>
    </location>
</feature>
<proteinExistence type="predicted"/>
<sequence>MKHAHLNESVATATLKEVSTDGLLDSETDQSEINEDKESDVIKSTSSSSSNSDASINQNVRKTRRKLNSALRKYRRTETKLRRKKNEIVQMESEIENLMQAVKNNEVSMESLHEEFDSKKLEMLAITSFITPESESDIRKKEVLCYKRYSNIKTVVDAKSVLTMIRQRQKALKTLEILTFKKYWSIAHKTDKTESTAVIRSGLENWFRHFRHNTFTSDSSQESQNNTQEEKEETRAVIFANPTFYITSFKIVGNKRRKKKVTPN</sequence>
<dbReference type="EMBL" id="CACVKT020008128">
    <property type="protein sequence ID" value="CAC5413202.1"/>
    <property type="molecule type" value="Genomic_DNA"/>
</dbReference>
<evidence type="ECO:0000256" key="1">
    <source>
        <dbReference type="SAM" id="MobiDB-lite"/>
    </source>
</evidence>
<dbReference type="AlphaFoldDB" id="A0A6J8E0T1"/>
<accession>A0A6J8E0T1</accession>
<dbReference type="OrthoDB" id="6161758at2759"/>
<gene>
    <name evidence="2" type="ORF">MCOR_46120</name>
</gene>
<reference evidence="2 3" key="1">
    <citation type="submission" date="2020-06" db="EMBL/GenBank/DDBJ databases">
        <authorList>
            <person name="Li R."/>
            <person name="Bekaert M."/>
        </authorList>
    </citation>
    <scope>NUCLEOTIDE SEQUENCE [LARGE SCALE GENOMIC DNA]</scope>
    <source>
        <strain evidence="3">wild</strain>
    </source>
</reference>
<feature type="region of interest" description="Disordered" evidence="1">
    <location>
        <begin position="1"/>
        <end position="67"/>
    </location>
</feature>
<dbReference type="Proteomes" id="UP000507470">
    <property type="component" value="Unassembled WGS sequence"/>
</dbReference>
<protein>
    <submittedName>
        <fullName evidence="2">Uncharacterized protein</fullName>
    </submittedName>
</protein>
<name>A0A6J8E0T1_MYTCO</name>
<organism evidence="2 3">
    <name type="scientific">Mytilus coruscus</name>
    <name type="common">Sea mussel</name>
    <dbReference type="NCBI Taxonomy" id="42192"/>
    <lineage>
        <taxon>Eukaryota</taxon>
        <taxon>Metazoa</taxon>
        <taxon>Spiralia</taxon>
        <taxon>Lophotrochozoa</taxon>
        <taxon>Mollusca</taxon>
        <taxon>Bivalvia</taxon>
        <taxon>Autobranchia</taxon>
        <taxon>Pteriomorphia</taxon>
        <taxon>Mytilida</taxon>
        <taxon>Mytiloidea</taxon>
        <taxon>Mytilidae</taxon>
        <taxon>Mytilinae</taxon>
        <taxon>Mytilus</taxon>
    </lineage>
</organism>